<accession>A0AAV9XUW2</accession>
<keyword evidence="2" id="KW-1133">Transmembrane helix</keyword>
<evidence type="ECO:0000259" key="4">
    <source>
        <dbReference type="PROSITE" id="PS50853"/>
    </source>
</evidence>
<reference evidence="5 6" key="1">
    <citation type="submission" date="2023-10" db="EMBL/GenBank/DDBJ databases">
        <title>Comparative genomics analysis reveals potential genetic determinants of host preference in Cryptosporidium xiaoi.</title>
        <authorList>
            <person name="Xiao L."/>
            <person name="Li J."/>
        </authorList>
    </citation>
    <scope>NUCLEOTIDE SEQUENCE [LARGE SCALE GENOMIC DNA]</scope>
    <source>
        <strain evidence="5 6">52996</strain>
    </source>
</reference>
<feature type="chain" id="PRO_5043384696" evidence="3">
    <location>
        <begin position="19"/>
        <end position="2467"/>
    </location>
</feature>
<feature type="transmembrane region" description="Helical" evidence="2">
    <location>
        <begin position="2439"/>
        <end position="2461"/>
    </location>
</feature>
<dbReference type="Proteomes" id="UP001311799">
    <property type="component" value="Unassembled WGS sequence"/>
</dbReference>
<evidence type="ECO:0000313" key="6">
    <source>
        <dbReference type="Proteomes" id="UP001311799"/>
    </source>
</evidence>
<comment type="caution">
    <text evidence="5">The sequence shown here is derived from an EMBL/GenBank/DDBJ whole genome shotgun (WGS) entry which is preliminary data.</text>
</comment>
<feature type="domain" description="Fibronectin type-III" evidence="4">
    <location>
        <begin position="1570"/>
        <end position="1668"/>
    </location>
</feature>
<protein>
    <submittedName>
        <fullName evidence="5">Extracellular with a signal peptide</fullName>
    </submittedName>
</protein>
<dbReference type="CDD" id="cd00063">
    <property type="entry name" value="FN3"/>
    <property type="match status" value="1"/>
</dbReference>
<evidence type="ECO:0000313" key="5">
    <source>
        <dbReference type="EMBL" id="KAK6588284.1"/>
    </source>
</evidence>
<dbReference type="SMART" id="SM00060">
    <property type="entry name" value="FN3"/>
    <property type="match status" value="1"/>
</dbReference>
<dbReference type="Pfam" id="PF00041">
    <property type="entry name" value="fn3"/>
    <property type="match status" value="1"/>
</dbReference>
<proteinExistence type="predicted"/>
<feature type="signal peptide" evidence="3">
    <location>
        <begin position="1"/>
        <end position="18"/>
    </location>
</feature>
<feature type="compositionally biased region" description="Acidic residues" evidence="1">
    <location>
        <begin position="1254"/>
        <end position="1270"/>
    </location>
</feature>
<dbReference type="Gene3D" id="2.60.40.10">
    <property type="entry name" value="Immunoglobulins"/>
    <property type="match status" value="1"/>
</dbReference>
<evidence type="ECO:0000256" key="3">
    <source>
        <dbReference type="SAM" id="SignalP"/>
    </source>
</evidence>
<dbReference type="InterPro" id="IPR013783">
    <property type="entry name" value="Ig-like_fold"/>
</dbReference>
<keyword evidence="2" id="KW-0812">Transmembrane</keyword>
<sequence length="2467" mass="287886">MNNLIIHSFLLLIKLIYASKEDQKIILSVYMGNENDVKELITLKNDRFLPINVTTELELDKYELNDIEDYCCYYNKHESNLDSKSENEIQLFSTDYKLNENIRKELYVYGSCKIDNIETQQNIRRNMIRFYDYEYDPSRPIELSPKDMDIWRNKFYNKIKLENITVPGKGTGRLFVKVNTNGFLKGNYHFSLKIIQNDNIETKNVIIIVKEYPFEVGVKLNNYLLKNADSPVNESNSFEVVIKNNLIFESIKNVEMYLVTDINKRISCKSIDMQLLGFPSTFQIIPGKKVELETKCGKNEDEIMMIKRSRTLELIIIGSIYNRGRDTKYRRSFNLFKETHWIKGTSEEIVLLSSMNNNLENKYGETDYNFKNMNRKTKERKHLNKYETETVILTEKNLENEIIITKVGILVDLNDLFNDIFNLSDINIVFSISEIHGYSFFKTYFENRSKELIINNIQTITKQNSIICLELVVKINKQALMKVIFEIKNFIFTIPITIKVTQNKQETEPFVKMIDYKFQIDFKLKDCCIYKGNIIKSEANTDKLMISVDEKTLRLDILKLSDLNVNFKDKTTKIELIHQNSDGTVLEKKLLENFKIDKYDKLELSIRMDKYIDENVIRNNQIAPCVEDYVFDLPYKLLINENKFFQIATTYRCVKIDIEDENIDFGIIPVSISGNNQILGSIEIEISKEEKYSSCFGKIWLGFSLTSTYTLELLFKENENEVKKVNFFHNNQDSELNTYIFQIDLEKIGSYSLVVYSNFGDSKVKIETGKTLDVSAILRIYSNRGMVNYLNGINSVILEGGIIRDEEDIKKINMDKLRILENNIKVPKHLFLFKSVTIKCIIRSLDVRISPVKIITPPNSSYFSKETIEMRKLPLSFMLVDLTNNEKFPIQYSVQKDESFMRNSMRVSEYIKENYAIYVEYKKDLVNNMKTTVIKSEREFELIKNTVYQDYLAFNFPYKDLFLKRVEFDYNTGSLLIFDENTEKSLVIRLISEKIKNLYKSVFIYFGHNGINSWKITLIFKDKYLKEIITSNFKIYETGKMAWFLESNESYLNKEVFGSFTPVFFDYISLDNGFKLDKIFDKSKLKRAINISIVPWIEISKDTSRTGYLLPNEKRVIPILIHNQIVTSSSSKSRLKDLACDYNLVFKGLVEINKERNGKPLYGYEEVFARKLVEDEKELRNESTGIRSYFPLNWKVPNILNSSGFGGGFVKKITLVNLPYDSNLNTRGKSVGFIVEIQNPIICTENANKGIEQSNDESDDDEDEIRGTEVELEENSEICPPFNNIDLIKGFRIIWYPYNSFSSTNYRNTEILLENVPKYNFKASSYDYESNDNDNKDKSDTIGKIFVDYLKEHNSEESDYAYYLEINCNCTINQQYTFKFSIIHHNNIQNSVFIPPFGFNVTVQDYSLTWFRLLKSEDRKIRDLTEKVCNGKIKIFPNNTGILLWDKSMLKSTIGMSLGYIVDFGDNNSINEEWELSESSYLDLEDDNDNIKRLISLRSYRGDDGDGVLSYFSFNKSKSINDKYDYGLEIPEKLPSKLKIRFIIRILNTNYETYQCKSRVYETFEGVPTSPLNLEYIPLTYDSIKLSWETPLSDGGYKITEYEIILTPSIMIDESKSKIDKIVKKSKNSFLVIENLIPTVTYKCEVMAINKIGSGRVAYIGNITSKKTSKETLGTCSNLSVFRFVIDENTNKEMSWWIHKELYNDLSKVYIYTYCVKDIKKELWINTGTNGGIGKSYELIFIHKGKSLCRETKEGLKCTFLEKVNDNTFKELNCESFSFKVIEKQSNDTNKCIMNVNSDNMRLLYRHETRAENIDDNIVVRRYLSLKHMLLKEDYKMENTINSGGSLVHYPIGYNPNWDNGLNKIKMRIGILNPNTTFIYVKVNYIYDLNGFEDLIAGNETENTYFYDLKSNRGDNGLMFKNTWSLGIRNIENNSYGYNHNSSKNKSSSDLIVEIMILNLIPDMTGLITIDELDENRNKKSTSKHIIRIPRRIVETNELKIRRLLNINELLSVNLTSIISNIDYFGFVNNRLFSRFRQLKNTKNTYFNNNNNGEYVELDMRIDSKNNEHLSNSLFVSSKIIIDNWPEDYERRIFDEIGIKINSGNLIFKNTTEKGENLATNREISGIVSNYKPLSELSYYNNNNDSISALFDGDRNTKLEYYKSENTENNDSSFPHIKLSFKEPVCVLFIRLNWEIDYSPISTVTKVKVRSSNESKTRDRIFNPMIHNCDSEKEFGERIDTIQILPPEEMVNTYFTNPLNRYPSIHEITLHFVGSCRNRNGMEYENNMENELELFLSLIGIEIVPCITNDLVISYSDPLSQRNNSLVNTNHRIEKSHLMDKYTEIQKKIIENIDKEQNKSETLLLKYKNNTLDKSNIYLDLNTILSEENVLRSFQIPKKRILIQNTGNNDHLNETVEPKVSIKTSNRRLIHVDYEKSVSFVYCLIYNWLDLTIIFVLNYAMTKSRSA</sequence>
<gene>
    <name evidence="5" type="ORF">RS030_6767</name>
</gene>
<name>A0AAV9XUW2_9CRYT</name>
<keyword evidence="3" id="KW-0732">Signal</keyword>
<dbReference type="InterPro" id="IPR003961">
    <property type="entry name" value="FN3_dom"/>
</dbReference>
<dbReference type="EMBL" id="JAWDEY010000034">
    <property type="protein sequence ID" value="KAK6588284.1"/>
    <property type="molecule type" value="Genomic_DNA"/>
</dbReference>
<evidence type="ECO:0000256" key="1">
    <source>
        <dbReference type="SAM" id="MobiDB-lite"/>
    </source>
</evidence>
<dbReference type="SUPFAM" id="SSF49265">
    <property type="entry name" value="Fibronectin type III"/>
    <property type="match status" value="1"/>
</dbReference>
<feature type="region of interest" description="Disordered" evidence="1">
    <location>
        <begin position="1248"/>
        <end position="1270"/>
    </location>
</feature>
<organism evidence="5 6">
    <name type="scientific">Cryptosporidium xiaoi</name>
    <dbReference type="NCBI Taxonomy" id="659607"/>
    <lineage>
        <taxon>Eukaryota</taxon>
        <taxon>Sar</taxon>
        <taxon>Alveolata</taxon>
        <taxon>Apicomplexa</taxon>
        <taxon>Conoidasida</taxon>
        <taxon>Coccidia</taxon>
        <taxon>Eucoccidiorida</taxon>
        <taxon>Eimeriorina</taxon>
        <taxon>Cryptosporidiidae</taxon>
        <taxon>Cryptosporidium</taxon>
    </lineage>
</organism>
<keyword evidence="2" id="KW-0472">Membrane</keyword>
<dbReference type="PROSITE" id="PS50853">
    <property type="entry name" value="FN3"/>
    <property type="match status" value="1"/>
</dbReference>
<keyword evidence="6" id="KW-1185">Reference proteome</keyword>
<dbReference type="InterPro" id="IPR036116">
    <property type="entry name" value="FN3_sf"/>
</dbReference>
<evidence type="ECO:0000256" key="2">
    <source>
        <dbReference type="SAM" id="Phobius"/>
    </source>
</evidence>